<dbReference type="NCBIfam" id="TIGR02453">
    <property type="entry name" value="TIGR02453 family protein"/>
    <property type="match status" value="1"/>
</dbReference>
<dbReference type="PANTHER" id="PTHR36452">
    <property type="entry name" value="CHROMOSOME 12, WHOLE GENOME SHOTGUN SEQUENCE"/>
    <property type="match status" value="1"/>
</dbReference>
<reference evidence="1 2" key="1">
    <citation type="submission" date="2018-11" db="EMBL/GenBank/DDBJ databases">
        <authorList>
            <person name="Na S.W."/>
            <person name="Baik M."/>
        </authorList>
    </citation>
    <scope>NUCLEOTIDE SEQUENCE [LARGE SCALE GENOMIC DNA]</scope>
    <source>
        <strain evidence="1 2">E39</strain>
    </source>
</reference>
<dbReference type="PIRSF" id="PIRSF028451">
    <property type="entry name" value="UCP028451"/>
    <property type="match status" value="1"/>
</dbReference>
<sequence>MREKIFTFLRHIAAHNDREWFKAHRAEYDEARSIFEDMAQTLINRISAFDPEVANVPLKSTLYRFYRDTRFSPDKSPYKRHFGTYINTMGKKSFHGGYYFHIEPGNSMVACGSYWLPADVLNAVRNSIIVDIDRFRSIVEDPEFKSLYPVIGLDTLKTLPKGFPRDFPYPQYLRPKDYATWTAMTEEEILSDDWADIATYRFKVVKPLIDFINETVDDYL</sequence>
<dbReference type="OrthoDB" id="9794241at2"/>
<dbReference type="EMBL" id="CP033459">
    <property type="protein sequence ID" value="QFQ12277.1"/>
    <property type="molecule type" value="Genomic_DNA"/>
</dbReference>
<dbReference type="RefSeq" id="WP_111898457.1">
    <property type="nucleotide sequence ID" value="NZ_CP033459.1"/>
</dbReference>
<dbReference type="KEGG" id="alq:C7Y71_004180"/>
<evidence type="ECO:0000313" key="2">
    <source>
        <dbReference type="Proteomes" id="UP000249375"/>
    </source>
</evidence>
<organism evidence="1 2">
    <name type="scientific">Pseudoprevotella muciniphila</name>
    <dbReference type="NCBI Taxonomy" id="2133944"/>
    <lineage>
        <taxon>Bacteria</taxon>
        <taxon>Pseudomonadati</taxon>
        <taxon>Bacteroidota</taxon>
        <taxon>Bacteroidia</taxon>
        <taxon>Bacteroidales</taxon>
        <taxon>Prevotellaceae</taxon>
        <taxon>Pseudoprevotella</taxon>
    </lineage>
</organism>
<proteinExistence type="predicted"/>
<dbReference type="AlphaFoldDB" id="A0A5P8E5S4"/>
<gene>
    <name evidence="1" type="ORF">C7Y71_004180</name>
</gene>
<dbReference type="PANTHER" id="PTHR36452:SF1">
    <property type="entry name" value="DUF2461 DOMAIN-CONTAINING PROTEIN"/>
    <property type="match status" value="1"/>
</dbReference>
<accession>A0A5P8E5S4</accession>
<name>A0A5P8E5S4_9BACT</name>
<dbReference type="InterPro" id="IPR015996">
    <property type="entry name" value="UCP028451"/>
</dbReference>
<keyword evidence="2" id="KW-1185">Reference proteome</keyword>
<evidence type="ECO:0000313" key="1">
    <source>
        <dbReference type="EMBL" id="QFQ12277.1"/>
    </source>
</evidence>
<protein>
    <submittedName>
        <fullName evidence="1">DUF2461 domain-containing protein</fullName>
    </submittedName>
</protein>
<dbReference type="Proteomes" id="UP000249375">
    <property type="component" value="Chromosome"/>
</dbReference>
<dbReference type="Pfam" id="PF09365">
    <property type="entry name" value="DUF2461"/>
    <property type="match status" value="1"/>
</dbReference>
<dbReference type="InterPro" id="IPR012808">
    <property type="entry name" value="CHP02453"/>
</dbReference>